<reference evidence="1 2" key="2">
    <citation type="journal article" date="1990" name="Proc. Natl. Acad. Sci. U.S.A.">
        <title>Juxtaposition of expressed variable antigen genes with a conserved telomere in the bacterium Borrelia hermsii.</title>
        <authorList>
            <person name="Kitten T."/>
            <person name="Barbour A.G."/>
        </authorList>
    </citation>
    <scope>NUCLEOTIDE SEQUENCE [LARGE SCALE GENOMIC DNA]</scope>
    <source>
        <strain evidence="1 2">HS1</strain>
    </source>
</reference>
<reference evidence="1 2" key="6">
    <citation type="journal article" date="1994" name="Mol. Microbiol.">
        <title>Activation of a vmp pseudogene in Borrelia hermsii: an alternate mechanism of antigenic variation during relapsing fever.</title>
        <authorList>
            <person name="Restrepo B.I."/>
            <person name="Carter C.J."/>
            <person name="Barbour A.G."/>
        </authorList>
    </citation>
    <scope>NUCLEOTIDE SEQUENCE [LARGE SCALE GENOMIC DNA]</scope>
    <source>
        <strain evidence="1 2">HS1</strain>
    </source>
</reference>
<dbReference type="Pfam" id="PF02890">
    <property type="entry name" value="DUF226"/>
    <property type="match status" value="1"/>
</dbReference>
<organism evidence="1 2">
    <name type="scientific">Borrelia hermsii HS1</name>
    <dbReference type="NCBI Taxonomy" id="1867252"/>
    <lineage>
        <taxon>Bacteria</taxon>
        <taxon>Pseudomonadati</taxon>
        <taxon>Spirochaetota</taxon>
        <taxon>Spirochaetia</taxon>
        <taxon>Spirochaetales</taxon>
        <taxon>Borreliaceae</taxon>
        <taxon>Borrelia</taxon>
    </lineage>
</organism>
<keyword evidence="1" id="KW-0614">Plasmid</keyword>
<reference evidence="1 2" key="4">
    <citation type="journal article" date="1991" name="Mol. Microbiol.">
        <title>Variable antigen genes of the relapsing fever agent Borrelia hermsii are activated by promoter addition.</title>
        <authorList>
            <person name="Barbour A.G."/>
            <person name="Burman N."/>
            <person name="Carter C.J."/>
            <person name="Kitten T."/>
            <person name="Bergstroem S."/>
        </authorList>
    </citation>
    <scope>NUCLEOTIDE SEQUENCE [LARGE SCALE GENOMIC DNA]</scope>
    <source>
        <strain evidence="1 2">HS1</strain>
    </source>
</reference>
<geneLocation type="plasmid" evidence="1 2">
    <name>lpE27</name>
</geneLocation>
<evidence type="ECO:0000313" key="1">
    <source>
        <dbReference type="EMBL" id="ANA43900.1"/>
    </source>
</evidence>
<keyword evidence="2" id="KW-1185">Reference proteome</keyword>
<name>A0ABN4P141_BORHE</name>
<reference evidence="1 2" key="5">
    <citation type="journal article" date="1992" name="Mol. Microbiol.">
        <title>Subtelomeric expression regions of Borrelia hermsii linear plasmids are highly polymorphic.</title>
        <authorList>
            <person name="Restrepo B.I."/>
            <person name="Kitten T."/>
            <person name="Carter C.J."/>
            <person name="Infante D."/>
            <person name="Barbour A.G."/>
        </authorList>
    </citation>
    <scope>NUCLEOTIDE SEQUENCE [LARGE SCALE GENOMIC DNA]</scope>
    <source>
        <strain evidence="1 2">HS1</strain>
    </source>
</reference>
<reference evidence="1 2" key="1">
    <citation type="journal article" date="1990" name="Mol. Microbiol.">
        <title>The variable antigens Vmp7 and Vmp21 of the relapsing fever bacterium Borrelia hermsii are structurally analogous to the VSG proteins of the African trypanosome.</title>
        <authorList>
            <person name="Burman N."/>
            <person name="Bergstroem S."/>
            <person name="Restrepo B.I."/>
            <person name="Barbour A.G."/>
        </authorList>
    </citation>
    <scope>NUCLEOTIDE SEQUENCE [LARGE SCALE GENOMIC DNA]</scope>
    <source>
        <strain evidence="1 2">HS1</strain>
    </source>
</reference>
<reference evidence="1 2" key="9">
    <citation type="journal article" date="2016" name="Genome Announc.">
        <title>Chromosome and Plasmids of the Tick-Borne Relapsing Fever Agent Borrelia hermsii.</title>
        <authorList>
            <person name="Barbour A.G."/>
        </authorList>
    </citation>
    <scope>NUCLEOTIDE SEQUENCE [LARGE SCALE GENOMIC DNA]</scope>
    <source>
        <strain evidence="1 2">HS1</strain>
    </source>
</reference>
<reference evidence="1 2" key="3">
    <citation type="journal article" date="1991" name="Infect. Immun.">
        <title>Tandem insertion sequence-like elements define the expression site for variable antigen genes of Borrelia hermsii.</title>
        <authorList>
            <person name="Barbour A.G."/>
            <person name="Carter C.J."/>
            <person name="Burman N."/>
            <person name="Freitag C.S."/>
            <person name="Garon C.F."/>
            <person name="Bergstrom S."/>
        </authorList>
    </citation>
    <scope>NUCLEOTIDE SEQUENCE [LARGE SCALE GENOMIC DNA]</scope>
    <source>
        <strain evidence="1 2">HS1</strain>
    </source>
</reference>
<reference evidence="1 2" key="7">
    <citation type="journal article" date="1999" name="Mol. Microbiol.">
        <title>The extended promoters for two outer membrane lipoprotein genes of Borrelia spp. uniquely include a T-rich region.</title>
        <authorList>
            <person name="Sohaskey C.D."/>
            <person name="Zuckert W.R."/>
            <person name="Barbour A.G."/>
        </authorList>
    </citation>
    <scope>NUCLEOTIDE SEQUENCE [LARGE SCALE GENOMIC DNA]</scope>
    <source>
        <strain evidence="1 2">HS1</strain>
    </source>
</reference>
<sequence length="204" mass="24783">MRYKPFIHRPRKLKMNDLFKRLKQKAEILKLNASQTRIKNIFDKIEKNNGKKIYHTKPFNDFYTFGINRKQKNKFLIALKKYSNPNKERKIYTFHLFSIKGEDAFLGICYSVKKLQKPLVIKNVEKNESYTIRWCVCMEFRFKTGFVICYLTNFYSLLKKTKVNTEYYKKLLNITLEIERQVYAFYNKNLPEGIITKWIEKKQR</sequence>
<proteinExistence type="predicted"/>
<dbReference type="InterPro" id="IPR004180">
    <property type="entry name" value="DUF226_BOR_spp"/>
</dbReference>
<accession>A0ABN4P141</accession>
<dbReference type="EMBL" id="CP014871">
    <property type="protein sequence ID" value="ANA43900.1"/>
    <property type="molecule type" value="Genomic_DNA"/>
</dbReference>
<evidence type="ECO:0000313" key="2">
    <source>
        <dbReference type="Proteomes" id="UP000078430"/>
    </source>
</evidence>
<protein>
    <submittedName>
        <fullName evidence="1">PF-50-type plasmid protein</fullName>
    </submittedName>
</protein>
<dbReference type="Proteomes" id="UP000078430">
    <property type="component" value="Plasmid lpE27"/>
</dbReference>
<gene>
    <name evidence="1" type="ORF">AXX13_E11</name>
</gene>
<reference evidence="1 2" key="8">
    <citation type="journal article" date="2006" name="Mol. Microbiol.">
        <title>Antigenic variation by Borrelia hermsii occurs through recombination between extragenic repetitive elements on linear plasmids.</title>
        <authorList>
            <person name="Dai Q."/>
            <person name="Restrepo B.I."/>
            <person name="Porcella S.F."/>
            <person name="Raffel S.J."/>
            <person name="Schwan T.G."/>
            <person name="Barbour A.G."/>
        </authorList>
    </citation>
    <scope>NUCLEOTIDE SEQUENCE [LARGE SCALE GENOMIC DNA]</scope>
    <source>
        <strain evidence="1 2">HS1</strain>
    </source>
</reference>